<dbReference type="EMBL" id="BGPR01010276">
    <property type="protein sequence ID" value="GBN45264.1"/>
    <property type="molecule type" value="Genomic_DNA"/>
</dbReference>
<keyword evidence="5" id="KW-0325">Glycoprotein</keyword>
<dbReference type="AlphaFoldDB" id="A0A4Y2P1N2"/>
<dbReference type="Pfam" id="PF00884">
    <property type="entry name" value="Sulfatase"/>
    <property type="match status" value="1"/>
</dbReference>
<comment type="caution">
    <text evidence="7">The sequence shown here is derived from an EMBL/GenBank/DDBJ whole genome shotgun (WGS) entry which is preliminary data.</text>
</comment>
<evidence type="ECO:0000256" key="3">
    <source>
        <dbReference type="ARBA" id="ARBA00022723"/>
    </source>
</evidence>
<keyword evidence="8" id="KW-1185">Reference proteome</keyword>
<proteinExistence type="inferred from homology"/>
<dbReference type="Proteomes" id="UP000499080">
    <property type="component" value="Unassembled WGS sequence"/>
</dbReference>
<dbReference type="PANTHER" id="PTHR10342">
    <property type="entry name" value="ARYLSULFATASE"/>
    <property type="match status" value="1"/>
</dbReference>
<dbReference type="OrthoDB" id="6428735at2759"/>
<evidence type="ECO:0000313" key="7">
    <source>
        <dbReference type="EMBL" id="GBN45264.1"/>
    </source>
</evidence>
<evidence type="ECO:0000256" key="5">
    <source>
        <dbReference type="ARBA" id="ARBA00023180"/>
    </source>
</evidence>
<evidence type="ECO:0000256" key="1">
    <source>
        <dbReference type="ARBA" id="ARBA00001913"/>
    </source>
</evidence>
<evidence type="ECO:0000256" key="4">
    <source>
        <dbReference type="ARBA" id="ARBA00022837"/>
    </source>
</evidence>
<dbReference type="Gene3D" id="3.30.1120.10">
    <property type="match status" value="1"/>
</dbReference>
<comment type="cofactor">
    <cofactor evidence="1">
        <name>Ca(2+)</name>
        <dbReference type="ChEBI" id="CHEBI:29108"/>
    </cofactor>
</comment>
<organism evidence="7 8">
    <name type="scientific">Araneus ventricosus</name>
    <name type="common">Orbweaver spider</name>
    <name type="synonym">Epeira ventricosa</name>
    <dbReference type="NCBI Taxonomy" id="182803"/>
    <lineage>
        <taxon>Eukaryota</taxon>
        <taxon>Metazoa</taxon>
        <taxon>Ecdysozoa</taxon>
        <taxon>Arthropoda</taxon>
        <taxon>Chelicerata</taxon>
        <taxon>Arachnida</taxon>
        <taxon>Araneae</taxon>
        <taxon>Araneomorphae</taxon>
        <taxon>Entelegynae</taxon>
        <taxon>Araneoidea</taxon>
        <taxon>Araneidae</taxon>
        <taxon>Araneus</taxon>
    </lineage>
</organism>
<evidence type="ECO:0000313" key="8">
    <source>
        <dbReference type="Proteomes" id="UP000499080"/>
    </source>
</evidence>
<dbReference type="PANTHER" id="PTHR10342:SF264">
    <property type="entry name" value="MIP05773P-RELATED"/>
    <property type="match status" value="1"/>
</dbReference>
<dbReference type="GO" id="GO:0008484">
    <property type="term" value="F:sulfuric ester hydrolase activity"/>
    <property type="evidence" value="ECO:0007669"/>
    <property type="project" value="InterPro"/>
</dbReference>
<dbReference type="InterPro" id="IPR017850">
    <property type="entry name" value="Alkaline_phosphatase_core_sf"/>
</dbReference>
<gene>
    <name evidence="7" type="primary">ARSI</name>
    <name evidence="7" type="ORF">AVEN_82628_1</name>
</gene>
<dbReference type="GO" id="GO:0046872">
    <property type="term" value="F:metal ion binding"/>
    <property type="evidence" value="ECO:0007669"/>
    <property type="project" value="UniProtKB-KW"/>
</dbReference>
<sequence length="253" mass="28471">MDDSVGTVFNALHQKNMLENTIFMFIADNGGEVDPMLGFGSNYPLRGNKKTYWEGGVHLPAVIWSPLLNLDTPRISHQLMHVSDWLPTLYTLIGGNVDDLGPIDGFDMWKALVDDTPSPRTNMLQNLDSASGTSAYRQGHLKLTNGPTTYSTWHGPSGLETFNSATIYEWVFKNGSIVRDVLQEMDMWIVDDPDDVYQNLLVTCEQPPPKESSQCDPAKQPCLFNITSDPCEYYDLADQYPDVRYFSIFTDVL</sequence>
<accession>A0A4Y2P1N2</accession>
<evidence type="ECO:0000256" key="2">
    <source>
        <dbReference type="ARBA" id="ARBA00008779"/>
    </source>
</evidence>
<dbReference type="SUPFAM" id="SSF53649">
    <property type="entry name" value="Alkaline phosphatase-like"/>
    <property type="match status" value="1"/>
</dbReference>
<keyword evidence="3" id="KW-0479">Metal-binding</keyword>
<dbReference type="InterPro" id="IPR000917">
    <property type="entry name" value="Sulfatase_N"/>
</dbReference>
<comment type="similarity">
    <text evidence="2">Belongs to the sulfatase family.</text>
</comment>
<evidence type="ECO:0000259" key="6">
    <source>
        <dbReference type="Pfam" id="PF00884"/>
    </source>
</evidence>
<dbReference type="InterPro" id="IPR047115">
    <property type="entry name" value="ARSB"/>
</dbReference>
<protein>
    <submittedName>
        <fullName evidence="7">Arylsulfatase I</fullName>
    </submittedName>
</protein>
<dbReference type="Gene3D" id="3.40.720.10">
    <property type="entry name" value="Alkaline Phosphatase, subunit A"/>
    <property type="match status" value="1"/>
</dbReference>
<keyword evidence="4" id="KW-0106">Calcium</keyword>
<reference evidence="7 8" key="1">
    <citation type="journal article" date="2019" name="Sci. Rep.">
        <title>Orb-weaving spider Araneus ventricosus genome elucidates the spidroin gene catalogue.</title>
        <authorList>
            <person name="Kono N."/>
            <person name="Nakamura H."/>
            <person name="Ohtoshi R."/>
            <person name="Moran D.A.P."/>
            <person name="Shinohara A."/>
            <person name="Yoshida Y."/>
            <person name="Fujiwara M."/>
            <person name="Mori M."/>
            <person name="Tomita M."/>
            <person name="Arakawa K."/>
        </authorList>
    </citation>
    <scope>NUCLEOTIDE SEQUENCE [LARGE SCALE GENOMIC DNA]</scope>
</reference>
<feature type="domain" description="Sulfatase N-terminal" evidence="6">
    <location>
        <begin position="1"/>
        <end position="94"/>
    </location>
</feature>
<name>A0A4Y2P1N2_ARAVE</name>